<organism evidence="1 2">
    <name type="scientific">Methylobacterium variabile</name>
    <dbReference type="NCBI Taxonomy" id="298794"/>
    <lineage>
        <taxon>Bacteria</taxon>
        <taxon>Pseudomonadati</taxon>
        <taxon>Pseudomonadota</taxon>
        <taxon>Alphaproteobacteria</taxon>
        <taxon>Hyphomicrobiales</taxon>
        <taxon>Methylobacteriaceae</taxon>
        <taxon>Methylobacterium</taxon>
    </lineage>
</organism>
<dbReference type="PATRIC" id="fig|298794.3.peg.5731"/>
<keyword evidence="2" id="KW-1185">Reference proteome</keyword>
<protein>
    <submittedName>
        <fullName evidence="1">Uncharacterized protein</fullName>
    </submittedName>
</protein>
<evidence type="ECO:0000313" key="2">
    <source>
        <dbReference type="Proteomes" id="UP000035955"/>
    </source>
</evidence>
<accession>A0A0J6S0H1</accession>
<sequence length="84" mass="9184">MEPFTVRSLAEKTGVRERTVSGYVTALFRANIIRQIDPPTMTQQGTLPAVYRAARVLGPLPPLIRYAAPGRPANDPNLLAPVRS</sequence>
<comment type="caution">
    <text evidence="1">The sequence shown here is derived from an EMBL/GenBank/DDBJ whole genome shotgun (WGS) entry which is preliminary data.</text>
</comment>
<gene>
    <name evidence="1" type="ORF">VQ02_33770</name>
</gene>
<evidence type="ECO:0000313" key="1">
    <source>
        <dbReference type="EMBL" id="KMO27042.1"/>
    </source>
</evidence>
<name>A0A0J6S0H1_9HYPH</name>
<dbReference type="EMBL" id="LABY01000435">
    <property type="protein sequence ID" value="KMO27042.1"/>
    <property type="molecule type" value="Genomic_DNA"/>
</dbReference>
<dbReference type="AlphaFoldDB" id="A0A0J6S0H1"/>
<proteinExistence type="predicted"/>
<reference evidence="1 2" key="1">
    <citation type="submission" date="2015-03" db="EMBL/GenBank/DDBJ databases">
        <title>Genome sequencing of Methylobacterium variabile DSM 16961.</title>
        <authorList>
            <person name="Chaudhry V."/>
            <person name="Patil P.B."/>
        </authorList>
    </citation>
    <scope>NUCLEOTIDE SEQUENCE [LARGE SCALE GENOMIC DNA]</scope>
    <source>
        <strain evidence="1 2">DSM 16961</strain>
    </source>
</reference>
<dbReference type="Proteomes" id="UP000035955">
    <property type="component" value="Unassembled WGS sequence"/>
</dbReference>